<evidence type="ECO:0000313" key="2">
    <source>
        <dbReference type="EMBL" id="KAK9861247.1"/>
    </source>
</evidence>
<protein>
    <submittedName>
        <fullName evidence="2">Uncharacterized protein</fullName>
    </submittedName>
</protein>
<reference evidence="2 3" key="1">
    <citation type="journal article" date="2024" name="Nat. Commun.">
        <title>Phylogenomics reveals the evolutionary origins of lichenization in chlorophyte algae.</title>
        <authorList>
            <person name="Puginier C."/>
            <person name="Libourel C."/>
            <person name="Otte J."/>
            <person name="Skaloud P."/>
            <person name="Haon M."/>
            <person name="Grisel S."/>
            <person name="Petersen M."/>
            <person name="Berrin J.G."/>
            <person name="Delaux P.M."/>
            <person name="Dal Grande F."/>
            <person name="Keller J."/>
        </authorList>
    </citation>
    <scope>NUCLEOTIDE SEQUENCE [LARGE SCALE GENOMIC DNA]</scope>
    <source>
        <strain evidence="2 3">SAG 2523</strain>
    </source>
</reference>
<dbReference type="EMBL" id="JALJOV010000789">
    <property type="protein sequence ID" value="KAK9861247.1"/>
    <property type="molecule type" value="Genomic_DNA"/>
</dbReference>
<dbReference type="Proteomes" id="UP001485043">
    <property type="component" value="Unassembled WGS sequence"/>
</dbReference>
<organism evidence="2 3">
    <name type="scientific">Apatococcus fuscideae</name>
    <dbReference type="NCBI Taxonomy" id="2026836"/>
    <lineage>
        <taxon>Eukaryota</taxon>
        <taxon>Viridiplantae</taxon>
        <taxon>Chlorophyta</taxon>
        <taxon>core chlorophytes</taxon>
        <taxon>Trebouxiophyceae</taxon>
        <taxon>Chlorellales</taxon>
        <taxon>Chlorellaceae</taxon>
        <taxon>Apatococcus</taxon>
    </lineage>
</organism>
<accession>A0AAW1SXF5</accession>
<feature type="region of interest" description="Disordered" evidence="1">
    <location>
        <begin position="40"/>
        <end position="65"/>
    </location>
</feature>
<comment type="caution">
    <text evidence="2">The sequence shown here is derived from an EMBL/GenBank/DDBJ whole genome shotgun (WGS) entry which is preliminary data.</text>
</comment>
<sequence length="101" mass="11155">MWGHQSNFVGHGYHFPAFVPPPPFYFPLADGPLSPEEFARQQALARQQELSRRSSSGLPKEQRSRAGTALFRAAWSDPGCLNGSSHAARHLCTRIRVGHAS</sequence>
<gene>
    <name evidence="2" type="ORF">WJX84_009456</name>
</gene>
<evidence type="ECO:0000313" key="3">
    <source>
        <dbReference type="Proteomes" id="UP001485043"/>
    </source>
</evidence>
<evidence type="ECO:0000256" key="1">
    <source>
        <dbReference type="SAM" id="MobiDB-lite"/>
    </source>
</evidence>
<keyword evidence="3" id="KW-1185">Reference proteome</keyword>
<proteinExistence type="predicted"/>
<name>A0AAW1SXF5_9CHLO</name>
<dbReference type="AlphaFoldDB" id="A0AAW1SXF5"/>